<proteinExistence type="predicted"/>
<dbReference type="RefSeq" id="WP_016340776.1">
    <property type="nucleotide sequence ID" value="NC_021284.1"/>
</dbReference>
<protein>
    <recommendedName>
        <fullName evidence="2">Phosphatidic acid phosphatase type 2/haloperoxidase domain-containing protein</fullName>
    </recommendedName>
</protein>
<evidence type="ECO:0000313" key="3">
    <source>
        <dbReference type="EMBL" id="AGM26130.1"/>
    </source>
</evidence>
<evidence type="ECO:0000313" key="4">
    <source>
        <dbReference type="Proteomes" id="UP000013963"/>
    </source>
</evidence>
<organism evidence="3 4">
    <name type="scientific">Spiroplasma syrphidicola EA-1</name>
    <dbReference type="NCBI Taxonomy" id="1276229"/>
    <lineage>
        <taxon>Bacteria</taxon>
        <taxon>Bacillati</taxon>
        <taxon>Mycoplasmatota</taxon>
        <taxon>Mollicutes</taxon>
        <taxon>Entomoplasmatales</taxon>
        <taxon>Spiroplasmataceae</taxon>
        <taxon>Spiroplasma</taxon>
    </lineage>
</organism>
<feature type="transmembrane region" description="Helical" evidence="1">
    <location>
        <begin position="74"/>
        <end position="91"/>
    </location>
</feature>
<dbReference type="SUPFAM" id="SSF48317">
    <property type="entry name" value="Acid phosphatase/Vanadium-dependent haloperoxidase"/>
    <property type="match status" value="1"/>
</dbReference>
<feature type="transmembrane region" description="Helical" evidence="1">
    <location>
        <begin position="111"/>
        <end position="131"/>
    </location>
</feature>
<evidence type="ECO:0000259" key="2">
    <source>
        <dbReference type="Pfam" id="PF01569"/>
    </source>
</evidence>
<feature type="transmembrane region" description="Helical" evidence="1">
    <location>
        <begin position="151"/>
        <end position="173"/>
    </location>
</feature>
<keyword evidence="1" id="KW-0472">Membrane</keyword>
<feature type="domain" description="Phosphatidic acid phosphatase type 2/haloperoxidase" evidence="2">
    <location>
        <begin position="231"/>
        <end position="368"/>
    </location>
</feature>
<reference evidence="3 4" key="1">
    <citation type="journal article" date="2013" name="Genome Biol. Evol.">
        <title>Complete genomes of two dipteran-associated spiroplasmas provided insights into the origin, dynamics, and impacts of viral invasion in spiroplasma.</title>
        <authorList>
            <person name="Ku C."/>
            <person name="Lo W.S."/>
            <person name="Chen L.L."/>
            <person name="Kuo C.H."/>
        </authorList>
    </citation>
    <scope>NUCLEOTIDE SEQUENCE [LARGE SCALE GENOMIC DNA]</scope>
    <source>
        <strain evidence="3">EA-1</strain>
    </source>
</reference>
<dbReference type="AlphaFoldDB" id="R4UJ37"/>
<feature type="transmembrane region" description="Helical" evidence="1">
    <location>
        <begin position="349"/>
        <end position="367"/>
    </location>
</feature>
<feature type="transmembrane region" description="Helical" evidence="1">
    <location>
        <begin position="193"/>
        <end position="210"/>
    </location>
</feature>
<dbReference type="InterPro" id="IPR000326">
    <property type="entry name" value="PAP2/HPO"/>
</dbReference>
<dbReference type="eggNOG" id="ENOG50342YJ">
    <property type="taxonomic scope" value="Bacteria"/>
</dbReference>
<dbReference type="InterPro" id="IPR036938">
    <property type="entry name" value="PAP2/HPO_sf"/>
</dbReference>
<dbReference type="PATRIC" id="fig|1276229.3.peg.535"/>
<gene>
    <name evidence="3" type="ORF">SSYRP_v1c05400</name>
</gene>
<dbReference type="Proteomes" id="UP000013963">
    <property type="component" value="Chromosome"/>
</dbReference>
<dbReference type="OrthoDB" id="394310at2"/>
<dbReference type="HOGENOM" id="CLU_735497_0_0_14"/>
<keyword evidence="1" id="KW-1133">Transmembrane helix</keyword>
<dbReference type="EMBL" id="CP005078">
    <property type="protein sequence ID" value="AGM26130.1"/>
    <property type="molecule type" value="Genomic_DNA"/>
</dbReference>
<feature type="transmembrane region" description="Helical" evidence="1">
    <location>
        <begin position="20"/>
        <end position="42"/>
    </location>
</feature>
<dbReference type="KEGG" id="ssyr:SSYRP_v1c05400"/>
<accession>R4UJ37</accession>
<keyword evidence="4" id="KW-1185">Reference proteome</keyword>
<sequence>MTKKNITFFTPKNPNRYFFIIPLAILILASVGILIATGWFWIDFLIADKLAQGLTTEFGKYWSRFYEQLGNSELFVVLIIYLTILLETWFLSKIKAGKTKFKNRYWLVNTYYFIIIGIWIIINLINIIIVPNQDTGFGPGIDYFLIDSIKYQLTGIILAFIYQTILLGLGLYYIRYRLVKTNRLLSEQHWLKAIKAISFLAITYIIIVILKMTTHRWYYYNAVFGDLMKDRPDLLEHYLNSNFKYGYNNGAGYIDNIPWEYQYPWWKPSLPLANNPQMPAFKMPWKYAFPSGHINATYFSGSIILLVLKNHNNQKINWKVKGMFIFWLAHILSMNFALIVLRFHWISDTAFTFIFSGGLIFIIHFLINKIFQKNIL</sequence>
<feature type="transmembrane region" description="Helical" evidence="1">
    <location>
        <begin position="287"/>
        <end position="308"/>
    </location>
</feature>
<dbReference type="Pfam" id="PF01569">
    <property type="entry name" value="PAP2"/>
    <property type="match status" value="1"/>
</dbReference>
<name>R4UJ37_9MOLU</name>
<keyword evidence="1" id="KW-0812">Transmembrane</keyword>
<evidence type="ECO:0000256" key="1">
    <source>
        <dbReference type="SAM" id="Phobius"/>
    </source>
</evidence>
<dbReference type="STRING" id="1276229.SSYRP_v1c05400"/>
<feature type="transmembrane region" description="Helical" evidence="1">
    <location>
        <begin position="320"/>
        <end position="343"/>
    </location>
</feature>